<protein>
    <recommendedName>
        <fullName evidence="1">4Fe-4S ferredoxin-type domain-containing protein</fullName>
    </recommendedName>
</protein>
<comment type="caution">
    <text evidence="2">The sequence shown here is derived from an EMBL/GenBank/DDBJ whole genome shotgun (WGS) entry which is preliminary data.</text>
</comment>
<organism evidence="2 3">
    <name type="scientific">Candidatus Methanocrinis natronophilus</name>
    <dbReference type="NCBI Taxonomy" id="3033396"/>
    <lineage>
        <taxon>Archaea</taxon>
        <taxon>Methanobacteriati</taxon>
        <taxon>Methanobacteriota</taxon>
        <taxon>Stenosarchaea group</taxon>
        <taxon>Methanomicrobia</taxon>
        <taxon>Methanotrichales</taxon>
        <taxon>Methanotrichaceae</taxon>
        <taxon>Methanocrinis</taxon>
    </lineage>
</organism>
<reference evidence="2 3" key="1">
    <citation type="submission" date="2023-03" db="EMBL/GenBank/DDBJ databases">
        <title>WGS of Methanotrichaceae archaeon Mx.</title>
        <authorList>
            <person name="Sorokin D.Y."/>
            <person name="Merkel A.Y."/>
        </authorList>
    </citation>
    <scope>NUCLEOTIDE SEQUENCE [LARGE SCALE GENOMIC DNA]</scope>
    <source>
        <strain evidence="2 3">Mx</strain>
    </source>
</reference>
<dbReference type="Proteomes" id="UP001220010">
    <property type="component" value="Unassembled WGS sequence"/>
</dbReference>
<dbReference type="Gene3D" id="3.30.70.20">
    <property type="match status" value="1"/>
</dbReference>
<evidence type="ECO:0000259" key="1">
    <source>
        <dbReference type="PROSITE" id="PS51379"/>
    </source>
</evidence>
<evidence type="ECO:0000313" key="3">
    <source>
        <dbReference type="Proteomes" id="UP001220010"/>
    </source>
</evidence>
<keyword evidence="3" id="KW-1185">Reference proteome</keyword>
<dbReference type="EMBL" id="JARFPK010000023">
    <property type="protein sequence ID" value="MDF0590960.1"/>
    <property type="molecule type" value="Genomic_DNA"/>
</dbReference>
<dbReference type="SUPFAM" id="SSF54862">
    <property type="entry name" value="4Fe-4S ferredoxins"/>
    <property type="match status" value="1"/>
</dbReference>
<accession>A0ABT5X8D5</accession>
<gene>
    <name evidence="2" type="ORF">P0O15_07240</name>
</gene>
<feature type="domain" description="4Fe-4S ferredoxin-type" evidence="1">
    <location>
        <begin position="9"/>
        <end position="41"/>
    </location>
</feature>
<evidence type="ECO:0000313" key="2">
    <source>
        <dbReference type="EMBL" id="MDF0590960.1"/>
    </source>
</evidence>
<dbReference type="RefSeq" id="WP_316966706.1">
    <property type="nucleotide sequence ID" value="NZ_JARFPK010000023.1"/>
</dbReference>
<dbReference type="PROSITE" id="PS51379">
    <property type="entry name" value="4FE4S_FER_2"/>
    <property type="match status" value="1"/>
</dbReference>
<name>A0ABT5X8D5_9EURY</name>
<proteinExistence type="predicted"/>
<sequence>MNEERKGVWRILAVDEDGCIGCRACSSLWPEISTSLSLSERGPERTVMFPRIVEESETKIAGGLEEVCPVGAISIISPGEIPGEDSFSLVFDMVRCPRCRAPFATGRELDYVKGKLPEDIRAKSSHPSWIDLCPTCRRSAFREGASREVIVRRSGARR</sequence>
<dbReference type="InterPro" id="IPR017896">
    <property type="entry name" value="4Fe4S_Fe-S-bd"/>
</dbReference>